<organism evidence="3 4">
    <name type="scientific">Halogeometricum rufum</name>
    <dbReference type="NCBI Taxonomy" id="553469"/>
    <lineage>
        <taxon>Archaea</taxon>
        <taxon>Methanobacteriati</taxon>
        <taxon>Methanobacteriota</taxon>
        <taxon>Stenosarchaea group</taxon>
        <taxon>Halobacteria</taxon>
        <taxon>Halobacteriales</taxon>
        <taxon>Haloferacaceae</taxon>
        <taxon>Halogeometricum</taxon>
    </lineage>
</organism>
<name>A0A1I6GUQ4_9EURY</name>
<keyword evidence="3" id="KW-0645">Protease</keyword>
<feature type="transmembrane region" description="Helical" evidence="1">
    <location>
        <begin position="100"/>
        <end position="120"/>
    </location>
</feature>
<dbReference type="AlphaFoldDB" id="A0A1I6GUQ4"/>
<evidence type="ECO:0000313" key="3">
    <source>
        <dbReference type="EMBL" id="SFR45819.1"/>
    </source>
</evidence>
<keyword evidence="1" id="KW-0812">Transmembrane</keyword>
<feature type="transmembrane region" description="Helical" evidence="1">
    <location>
        <begin position="30"/>
        <end position="49"/>
    </location>
</feature>
<reference evidence="4" key="1">
    <citation type="submission" date="2016-10" db="EMBL/GenBank/DDBJ databases">
        <authorList>
            <person name="Varghese N."/>
            <person name="Submissions S."/>
        </authorList>
    </citation>
    <scope>NUCLEOTIDE SEQUENCE [LARGE SCALE GENOMIC DNA]</scope>
    <source>
        <strain evidence="4">CGMCC 1.7736</strain>
    </source>
</reference>
<dbReference type="STRING" id="553469.SAMN04487947_1668"/>
<keyword evidence="3" id="KW-0378">Hydrolase</keyword>
<dbReference type="GO" id="GO:0004175">
    <property type="term" value="F:endopeptidase activity"/>
    <property type="evidence" value="ECO:0007669"/>
    <property type="project" value="UniProtKB-ARBA"/>
</dbReference>
<feature type="transmembrane region" description="Helical" evidence="1">
    <location>
        <begin position="132"/>
        <end position="150"/>
    </location>
</feature>
<feature type="transmembrane region" description="Helical" evidence="1">
    <location>
        <begin position="256"/>
        <end position="274"/>
    </location>
</feature>
<evidence type="ECO:0000313" key="4">
    <source>
        <dbReference type="Proteomes" id="UP000198531"/>
    </source>
</evidence>
<feature type="domain" description="CAAX prenyl protease 2/Lysostaphin resistance protein A-like" evidence="2">
    <location>
        <begin position="137"/>
        <end position="237"/>
    </location>
</feature>
<feature type="transmembrane region" description="Helical" evidence="1">
    <location>
        <begin position="230"/>
        <end position="250"/>
    </location>
</feature>
<dbReference type="OrthoDB" id="28575at2157"/>
<dbReference type="PANTHER" id="PTHR35797:SF1">
    <property type="entry name" value="PROTEASE"/>
    <property type="match status" value="1"/>
</dbReference>
<dbReference type="RefSeq" id="WP_177232557.1">
    <property type="nucleotide sequence ID" value="NZ_FOYT01000001.1"/>
</dbReference>
<sequence length="291" mass="31206">MNSETGFGTDGIGTEEADNEVRRLGHRRTFGLFVVGTLAYSWGLWALLVFDLVPASMTTPLILLGGFGPLVGALLTLRLTGSSIRTWLRSNLRYRIPLRWYALAIVLPPLLIVVSSVVYVTVFDASYAFDELAALWMFPLGLVLTFLVGGGNEELGWRGFAQPALQEGLSAFASSVLVGLVWFVWHVPLFFVPGSSQAGVPMLPYAIGVLATAVVLAWLYNATGSLLIPWLYHASINPAGGYFLAGVAGLKTVSGYGTYALLVAVVAVALLVHYGPSDLASRAKVRLSDLV</sequence>
<keyword evidence="4" id="KW-1185">Reference proteome</keyword>
<feature type="transmembrane region" description="Helical" evidence="1">
    <location>
        <begin position="61"/>
        <end position="79"/>
    </location>
</feature>
<feature type="transmembrane region" description="Helical" evidence="1">
    <location>
        <begin position="171"/>
        <end position="191"/>
    </location>
</feature>
<dbReference type="EMBL" id="FOYT01000001">
    <property type="protein sequence ID" value="SFR45819.1"/>
    <property type="molecule type" value="Genomic_DNA"/>
</dbReference>
<proteinExistence type="predicted"/>
<dbReference type="GO" id="GO:0080120">
    <property type="term" value="P:CAAX-box protein maturation"/>
    <property type="evidence" value="ECO:0007669"/>
    <property type="project" value="UniProtKB-ARBA"/>
</dbReference>
<evidence type="ECO:0000259" key="2">
    <source>
        <dbReference type="Pfam" id="PF02517"/>
    </source>
</evidence>
<dbReference type="PANTHER" id="PTHR35797">
    <property type="entry name" value="PROTEASE-RELATED"/>
    <property type="match status" value="1"/>
</dbReference>
<keyword evidence="1" id="KW-0472">Membrane</keyword>
<dbReference type="GO" id="GO:0006508">
    <property type="term" value="P:proteolysis"/>
    <property type="evidence" value="ECO:0007669"/>
    <property type="project" value="UniProtKB-KW"/>
</dbReference>
<protein>
    <submittedName>
        <fullName evidence="3">CAAX protease self-immunity</fullName>
    </submittedName>
</protein>
<accession>A0A1I6GUQ4</accession>
<dbReference type="InterPro" id="IPR003675">
    <property type="entry name" value="Rce1/LyrA-like_dom"/>
</dbReference>
<keyword evidence="1" id="KW-1133">Transmembrane helix</keyword>
<dbReference type="InterPro" id="IPR042150">
    <property type="entry name" value="MmRce1-like"/>
</dbReference>
<feature type="transmembrane region" description="Helical" evidence="1">
    <location>
        <begin position="203"/>
        <end position="223"/>
    </location>
</feature>
<dbReference type="Proteomes" id="UP000198531">
    <property type="component" value="Unassembled WGS sequence"/>
</dbReference>
<evidence type="ECO:0000256" key="1">
    <source>
        <dbReference type="SAM" id="Phobius"/>
    </source>
</evidence>
<dbReference type="Pfam" id="PF02517">
    <property type="entry name" value="Rce1-like"/>
    <property type="match status" value="1"/>
</dbReference>
<gene>
    <name evidence="3" type="ORF">SAMN04487947_1668</name>
</gene>